<feature type="transmembrane region" description="Helical" evidence="1">
    <location>
        <begin position="67"/>
        <end position="87"/>
    </location>
</feature>
<evidence type="ECO:0000256" key="1">
    <source>
        <dbReference type="SAM" id="Phobius"/>
    </source>
</evidence>
<reference evidence="2 3" key="1">
    <citation type="submission" date="2024-03" db="EMBL/GenBank/DDBJ databases">
        <authorList>
            <person name="Brejova B."/>
        </authorList>
    </citation>
    <scope>NUCLEOTIDE SEQUENCE [LARGE SCALE GENOMIC DNA]</scope>
    <source>
        <strain evidence="2 3">CBS 14171</strain>
    </source>
</reference>
<keyword evidence="1" id="KW-1133">Transmembrane helix</keyword>
<feature type="transmembrane region" description="Helical" evidence="1">
    <location>
        <begin position="414"/>
        <end position="435"/>
    </location>
</feature>
<dbReference type="Pfam" id="PF16965">
    <property type="entry name" value="CSG2"/>
    <property type="match status" value="1"/>
</dbReference>
<name>A0ABP0ZIE7_9ASCO</name>
<dbReference type="PANTHER" id="PTHR19346:SF4">
    <property type="entry name" value="SUGAR PHOSPHATE TRANSPORTER DOMAIN-CONTAINING PROTEIN"/>
    <property type="match status" value="1"/>
</dbReference>
<dbReference type="RefSeq" id="XP_066827267.1">
    <property type="nucleotide sequence ID" value="XM_066973383.1"/>
</dbReference>
<accession>A0ABP0ZIE7</accession>
<dbReference type="InterPro" id="IPR037185">
    <property type="entry name" value="EmrE-like"/>
</dbReference>
<feature type="transmembrane region" description="Helical" evidence="1">
    <location>
        <begin position="342"/>
        <end position="366"/>
    </location>
</feature>
<feature type="transmembrane region" description="Helical" evidence="1">
    <location>
        <begin position="386"/>
        <end position="407"/>
    </location>
</feature>
<evidence type="ECO:0000313" key="2">
    <source>
        <dbReference type="EMBL" id="CAK9435602.1"/>
    </source>
</evidence>
<dbReference type="EMBL" id="OZ022405">
    <property type="protein sequence ID" value="CAK9435602.1"/>
    <property type="molecule type" value="Genomic_DNA"/>
</dbReference>
<organism evidence="2 3">
    <name type="scientific">Lodderomyces beijingensis</name>
    <dbReference type="NCBI Taxonomy" id="1775926"/>
    <lineage>
        <taxon>Eukaryota</taxon>
        <taxon>Fungi</taxon>
        <taxon>Dikarya</taxon>
        <taxon>Ascomycota</taxon>
        <taxon>Saccharomycotina</taxon>
        <taxon>Pichiomycetes</taxon>
        <taxon>Debaryomycetaceae</taxon>
        <taxon>Candida/Lodderomyces clade</taxon>
        <taxon>Lodderomyces</taxon>
    </lineage>
</organism>
<evidence type="ECO:0000313" key="3">
    <source>
        <dbReference type="Proteomes" id="UP001497383"/>
    </source>
</evidence>
<dbReference type="GeneID" id="92205525"/>
<dbReference type="InterPro" id="IPR026505">
    <property type="entry name" value="Solute_c_fam_35_mem_F3/F4"/>
</dbReference>
<keyword evidence="1" id="KW-0472">Membrane</keyword>
<feature type="transmembrane region" description="Helical" evidence="1">
    <location>
        <begin position="441"/>
        <end position="460"/>
    </location>
</feature>
<keyword evidence="1" id="KW-0812">Transmembrane</keyword>
<feature type="transmembrane region" description="Helical" evidence="1">
    <location>
        <begin position="209"/>
        <end position="231"/>
    </location>
</feature>
<protein>
    <recommendedName>
        <fullName evidence="4">EamA domain-containing protein</fullName>
    </recommendedName>
</protein>
<proteinExistence type="predicted"/>
<gene>
    <name evidence="2" type="ORF">LODBEIA_P03290</name>
</gene>
<dbReference type="PANTHER" id="PTHR19346">
    <property type="entry name" value="SUGAR PHOSPHATE TRANSPORTER DOMAIN-CONTAINING PROTEIN"/>
    <property type="match status" value="1"/>
</dbReference>
<keyword evidence="3" id="KW-1185">Reference proteome</keyword>
<feature type="transmembrane region" description="Helical" evidence="1">
    <location>
        <begin position="301"/>
        <end position="321"/>
    </location>
</feature>
<dbReference type="SUPFAM" id="SSF103481">
    <property type="entry name" value="Multidrug resistance efflux transporter EmrE"/>
    <property type="match status" value="2"/>
</dbReference>
<sequence length="490" mass="54803">MAVTNLSEQNERHFEASIHSISKTKIIFIVALFILSLSSFVLQTEFTSQAYKLRFSEPILLLTVTHGSWWILWPIQAIFVSLARTFYGRAGYKKKSAKVANVPGATAQYQRLSSNSGLLEEAPEVEVQTIPLQKVGTWSYFKKCIVKQFHNVYHTAILIYEANVHDNTSTTSLNQVIERNVHISGSASISACIYDFVRTPAIRYIAQRALLITVVLTVAGFTWYGAMSMTYAADVTAIYNCSAFTAYAFAIPILREKFSWLKISSVAIALAGVFVVAYSSSEDGQVEKKDDAGKDPYPYRFWGNVIIFFGAILYGLYEVLYKKFLCVPEHLAKIITPRRQSTFSNFVMSLMGAFTLLILITLIIVLEVFHIHKFNFFDYGENTHRIWTYIAVSIFGNLMFSASFLSLMALTGPVLSSVSALTTIFVVGVVEWLIYGNALDFQQIVGDFLVIVGFVALTIASWKEISEGNEDDDVEAVSTYSLPMSTDGTR</sequence>
<feature type="transmembrane region" description="Helical" evidence="1">
    <location>
        <begin position="237"/>
        <end position="254"/>
    </location>
</feature>
<evidence type="ECO:0008006" key="4">
    <source>
        <dbReference type="Google" id="ProtNLM"/>
    </source>
</evidence>
<feature type="transmembrane region" description="Helical" evidence="1">
    <location>
        <begin position="26"/>
        <end position="47"/>
    </location>
</feature>
<feature type="transmembrane region" description="Helical" evidence="1">
    <location>
        <begin position="261"/>
        <end position="281"/>
    </location>
</feature>
<dbReference type="Proteomes" id="UP001497383">
    <property type="component" value="Chromosome 1"/>
</dbReference>
<dbReference type="InterPro" id="IPR031581">
    <property type="entry name" value="Csg2"/>
</dbReference>